<evidence type="ECO:0000313" key="1">
    <source>
        <dbReference type="EMBL" id="GBP80487.1"/>
    </source>
</evidence>
<name>A0A4C1Z1K2_EUMVA</name>
<organism evidence="1 2">
    <name type="scientific">Eumeta variegata</name>
    <name type="common">Bagworm moth</name>
    <name type="synonym">Eumeta japonica</name>
    <dbReference type="NCBI Taxonomy" id="151549"/>
    <lineage>
        <taxon>Eukaryota</taxon>
        <taxon>Metazoa</taxon>
        <taxon>Ecdysozoa</taxon>
        <taxon>Arthropoda</taxon>
        <taxon>Hexapoda</taxon>
        <taxon>Insecta</taxon>
        <taxon>Pterygota</taxon>
        <taxon>Neoptera</taxon>
        <taxon>Endopterygota</taxon>
        <taxon>Lepidoptera</taxon>
        <taxon>Glossata</taxon>
        <taxon>Ditrysia</taxon>
        <taxon>Tineoidea</taxon>
        <taxon>Psychidae</taxon>
        <taxon>Oiketicinae</taxon>
        <taxon>Eumeta</taxon>
    </lineage>
</organism>
<dbReference type="Proteomes" id="UP000299102">
    <property type="component" value="Unassembled WGS sequence"/>
</dbReference>
<protein>
    <submittedName>
        <fullName evidence="1">Uncharacterized protein</fullName>
    </submittedName>
</protein>
<keyword evidence="2" id="KW-1185">Reference proteome</keyword>
<gene>
    <name evidence="1" type="ORF">EVAR_102417_1</name>
</gene>
<proteinExistence type="predicted"/>
<dbReference type="AlphaFoldDB" id="A0A4C1Z1K2"/>
<reference evidence="1 2" key="1">
    <citation type="journal article" date="2019" name="Commun. Biol.">
        <title>The bagworm genome reveals a unique fibroin gene that provides high tensile strength.</title>
        <authorList>
            <person name="Kono N."/>
            <person name="Nakamura H."/>
            <person name="Ohtoshi R."/>
            <person name="Tomita M."/>
            <person name="Numata K."/>
            <person name="Arakawa K."/>
        </authorList>
    </citation>
    <scope>NUCLEOTIDE SEQUENCE [LARGE SCALE GENOMIC DNA]</scope>
</reference>
<evidence type="ECO:0000313" key="2">
    <source>
        <dbReference type="Proteomes" id="UP000299102"/>
    </source>
</evidence>
<comment type="caution">
    <text evidence="1">The sequence shown here is derived from an EMBL/GenBank/DDBJ whole genome shotgun (WGS) entry which is preliminary data.</text>
</comment>
<sequence length="137" mass="15152">MERVVLVSFVSSSFLNSVATKLNVVSARTLYGSIQRTGRVRTSVRGQVTLGTFQLKDDALHPHRKKILLNITLHYNLLSQRSYRRAVIDASTGCLRTQRSRLIASNLSVLPEEGEVRRWRAPGAVVAAVAPGAPSRR</sequence>
<accession>A0A4C1Z1K2</accession>
<dbReference type="EMBL" id="BGZK01001465">
    <property type="protein sequence ID" value="GBP80487.1"/>
    <property type="molecule type" value="Genomic_DNA"/>
</dbReference>